<dbReference type="OrthoDB" id="8754850at2"/>
<gene>
    <name evidence="4" type="ORF">FA740_04610</name>
</gene>
<organism evidence="4 5">
    <name type="scientific">Paracoccus hibiscisoli</name>
    <dbReference type="NCBI Taxonomy" id="2023261"/>
    <lineage>
        <taxon>Bacteria</taxon>
        <taxon>Pseudomonadati</taxon>
        <taxon>Pseudomonadota</taxon>
        <taxon>Alphaproteobacteria</taxon>
        <taxon>Rhodobacterales</taxon>
        <taxon>Paracoccaceae</taxon>
        <taxon>Paracoccus</taxon>
    </lineage>
</organism>
<dbReference type="InterPro" id="IPR036365">
    <property type="entry name" value="PGBD-like_sf"/>
</dbReference>
<dbReference type="RefSeq" id="WP_136855700.1">
    <property type="nucleotide sequence ID" value="NZ_SUNH01000006.1"/>
</dbReference>
<feature type="domain" description="N-acetylmuramoyl-L-alanine amidase" evidence="2">
    <location>
        <begin position="66"/>
        <end position="209"/>
    </location>
</feature>
<dbReference type="SUPFAM" id="SSF55846">
    <property type="entry name" value="N-acetylmuramoyl-L-alanine amidase-like"/>
    <property type="match status" value="1"/>
</dbReference>
<dbReference type="Gene3D" id="3.40.80.10">
    <property type="entry name" value="Peptidoglycan recognition protein-like"/>
    <property type="match status" value="1"/>
</dbReference>
<dbReference type="SUPFAM" id="SSF47090">
    <property type="entry name" value="PGBD-like"/>
    <property type="match status" value="1"/>
</dbReference>
<dbReference type="Pfam" id="PF01510">
    <property type="entry name" value="Amidase_2"/>
    <property type="match status" value="1"/>
</dbReference>
<reference evidence="4 5" key="1">
    <citation type="submission" date="2019-04" db="EMBL/GenBank/DDBJ databases">
        <authorList>
            <person name="Li J."/>
        </authorList>
    </citation>
    <scope>NUCLEOTIDE SEQUENCE [LARGE SCALE GENOMIC DNA]</scope>
    <source>
        <strain evidence="4 5">CCTCC AB2016182</strain>
    </source>
</reference>
<evidence type="ECO:0000313" key="4">
    <source>
        <dbReference type="EMBL" id="TJZ86274.1"/>
    </source>
</evidence>
<dbReference type="Pfam" id="PF01471">
    <property type="entry name" value="PG_binding_1"/>
    <property type="match status" value="1"/>
</dbReference>
<dbReference type="PANTHER" id="PTHR11022:SF41">
    <property type="entry name" value="PEPTIDOGLYCAN-RECOGNITION PROTEIN LC-RELATED"/>
    <property type="match status" value="1"/>
</dbReference>
<evidence type="ECO:0000259" key="2">
    <source>
        <dbReference type="SMART" id="SM00644"/>
    </source>
</evidence>
<dbReference type="InterPro" id="IPR002502">
    <property type="entry name" value="Amidase_domain"/>
</dbReference>
<accession>A0A4U0RDP3</accession>
<dbReference type="SMART" id="SM00701">
    <property type="entry name" value="PGRP"/>
    <property type="match status" value="1"/>
</dbReference>
<dbReference type="InterPro" id="IPR036505">
    <property type="entry name" value="Amidase/PGRP_sf"/>
</dbReference>
<dbReference type="SMART" id="SM00644">
    <property type="entry name" value="Ami_2"/>
    <property type="match status" value="1"/>
</dbReference>
<dbReference type="GO" id="GO:0008270">
    <property type="term" value="F:zinc ion binding"/>
    <property type="evidence" value="ECO:0007669"/>
    <property type="project" value="InterPro"/>
</dbReference>
<sequence length="219" mass="23650">MTREPIRSIQTGLNALGYSPGPIDGYYGKNTREAAERWLAAGGRAAPAPFPASAPVPAVPRPANAAMIYQGNARYPVTEIIVHCAATRPDWMAGRPIADKAAEIRRWHMSAPLNWKDIGYHWIIDRDGKVLAGRAENVIGAHAGAVKNRGTLGVCLLGGHGSAETDRFAQHYTGQQDITLRQMIDAISLRTAIRKISGHNEYAAKACPGFDVTTWLKGA</sequence>
<dbReference type="AlphaFoldDB" id="A0A4U0RDP3"/>
<dbReference type="InterPro" id="IPR006619">
    <property type="entry name" value="PGRP_domain_met/bac"/>
</dbReference>
<evidence type="ECO:0000256" key="1">
    <source>
        <dbReference type="ARBA" id="ARBA00007553"/>
    </source>
</evidence>
<dbReference type="GO" id="GO:0008745">
    <property type="term" value="F:N-acetylmuramoyl-L-alanine amidase activity"/>
    <property type="evidence" value="ECO:0007669"/>
    <property type="project" value="InterPro"/>
</dbReference>
<feature type="domain" description="Peptidoglycan recognition protein family" evidence="3">
    <location>
        <begin position="56"/>
        <end position="203"/>
    </location>
</feature>
<dbReference type="PANTHER" id="PTHR11022">
    <property type="entry name" value="PEPTIDOGLYCAN RECOGNITION PROTEIN"/>
    <property type="match status" value="1"/>
</dbReference>
<keyword evidence="5" id="KW-1185">Reference proteome</keyword>
<dbReference type="Gene3D" id="1.10.101.10">
    <property type="entry name" value="PGBD-like superfamily/PGBD"/>
    <property type="match status" value="1"/>
</dbReference>
<name>A0A4U0RDP3_9RHOB</name>
<dbReference type="InterPro" id="IPR036366">
    <property type="entry name" value="PGBDSf"/>
</dbReference>
<comment type="caution">
    <text evidence="4">The sequence shown here is derived from an EMBL/GenBank/DDBJ whole genome shotgun (WGS) entry which is preliminary data.</text>
</comment>
<evidence type="ECO:0008006" key="6">
    <source>
        <dbReference type="Google" id="ProtNLM"/>
    </source>
</evidence>
<dbReference type="InterPro" id="IPR015510">
    <property type="entry name" value="PGRP"/>
</dbReference>
<dbReference type="Proteomes" id="UP000306223">
    <property type="component" value="Unassembled WGS sequence"/>
</dbReference>
<dbReference type="GO" id="GO:0009253">
    <property type="term" value="P:peptidoglycan catabolic process"/>
    <property type="evidence" value="ECO:0007669"/>
    <property type="project" value="InterPro"/>
</dbReference>
<proteinExistence type="inferred from homology"/>
<protein>
    <recommendedName>
        <fullName evidence="6">N-acetylmuramoyl-L-alanine amidase</fullName>
    </recommendedName>
</protein>
<evidence type="ECO:0000313" key="5">
    <source>
        <dbReference type="Proteomes" id="UP000306223"/>
    </source>
</evidence>
<dbReference type="InterPro" id="IPR002477">
    <property type="entry name" value="Peptidoglycan-bd-like"/>
</dbReference>
<dbReference type="CDD" id="cd06583">
    <property type="entry name" value="PGRP"/>
    <property type="match status" value="1"/>
</dbReference>
<evidence type="ECO:0000259" key="3">
    <source>
        <dbReference type="SMART" id="SM00701"/>
    </source>
</evidence>
<comment type="similarity">
    <text evidence="1">Belongs to the N-acetylmuramoyl-L-alanine amidase 2 family.</text>
</comment>
<dbReference type="EMBL" id="SUNH01000006">
    <property type="protein sequence ID" value="TJZ86274.1"/>
    <property type="molecule type" value="Genomic_DNA"/>
</dbReference>